<dbReference type="NCBIfam" id="TIGR01554">
    <property type="entry name" value="major_cap_HK97"/>
    <property type="match status" value="1"/>
</dbReference>
<dbReference type="InterPro" id="IPR054612">
    <property type="entry name" value="Phage_capsid-like_C"/>
</dbReference>
<dbReference type="Proteomes" id="UP000004470">
    <property type="component" value="Unassembled WGS sequence"/>
</dbReference>
<feature type="domain" description="Phage capsid-like C-terminal" evidence="3">
    <location>
        <begin position="17"/>
        <end position="291"/>
    </location>
</feature>
<proteinExistence type="predicted"/>
<accession>E0NDB5</accession>
<keyword evidence="5" id="KW-1185">Reference proteome</keyword>
<organism evidence="4 5">
    <name type="scientific">Pediococcus acidilactici DSM 20284</name>
    <dbReference type="NCBI Taxonomy" id="862514"/>
    <lineage>
        <taxon>Bacteria</taxon>
        <taxon>Bacillati</taxon>
        <taxon>Bacillota</taxon>
        <taxon>Bacilli</taxon>
        <taxon>Lactobacillales</taxon>
        <taxon>Lactobacillaceae</taxon>
        <taxon>Pediococcus</taxon>
        <taxon>Pediococcus acidilactici group</taxon>
    </lineage>
</organism>
<dbReference type="Gene3D" id="3.30.2400.10">
    <property type="entry name" value="Major capsid protein gp5"/>
    <property type="match status" value="1"/>
</dbReference>
<name>E0NDB5_PEDAC</name>
<dbReference type="HOGENOM" id="CLU_057653_0_0_9"/>
<dbReference type="InterPro" id="IPR024455">
    <property type="entry name" value="Phage_capsid"/>
</dbReference>
<dbReference type="EMBL" id="AEEG01000002">
    <property type="protein sequence ID" value="EFL96236.1"/>
    <property type="molecule type" value="Genomic_DNA"/>
</dbReference>
<feature type="region of interest" description="Disordered" evidence="2">
    <location>
        <begin position="295"/>
        <end position="317"/>
    </location>
</feature>
<dbReference type="SUPFAM" id="SSF56563">
    <property type="entry name" value="Major capsid protein gp5"/>
    <property type="match status" value="1"/>
</dbReference>
<evidence type="ECO:0000256" key="2">
    <source>
        <dbReference type="SAM" id="MobiDB-lite"/>
    </source>
</evidence>
<reference evidence="4" key="1">
    <citation type="submission" date="2010-07" db="EMBL/GenBank/DDBJ databases">
        <authorList>
            <person name="Muzny D."/>
            <person name="Qin X."/>
            <person name="Deng J."/>
            <person name="Jiang H."/>
            <person name="Liu Y."/>
            <person name="Qu J."/>
            <person name="Song X.-Z."/>
            <person name="Zhang L."/>
            <person name="Thornton R."/>
            <person name="Coyle M."/>
            <person name="Francisco L."/>
            <person name="Jackson L."/>
            <person name="Javaid M."/>
            <person name="Korchina V."/>
            <person name="Kovar C."/>
            <person name="Mata R."/>
            <person name="Mathew T."/>
            <person name="Ngo R."/>
            <person name="Nguyen L."/>
            <person name="Nguyen N."/>
            <person name="Okwuonu G."/>
            <person name="Ongeri F."/>
            <person name="Pham C."/>
            <person name="Simmons D."/>
            <person name="Wilczek-Boney K."/>
            <person name="Hale W."/>
            <person name="Jakkamsetti A."/>
            <person name="Pham P."/>
            <person name="Ruth R."/>
            <person name="San Lucas F."/>
            <person name="Warren J."/>
            <person name="Zhang J."/>
            <person name="Zhao Z."/>
            <person name="Zhou C."/>
            <person name="Zhu D."/>
            <person name="Lee S."/>
            <person name="Bess C."/>
            <person name="Blankenburg K."/>
            <person name="Forbes L."/>
            <person name="Fu Q."/>
            <person name="Gubbala S."/>
            <person name="Hirani K."/>
            <person name="Jayaseelan J.C."/>
            <person name="Lara F."/>
            <person name="Munidasa M."/>
            <person name="Palculict T."/>
            <person name="Patil S."/>
            <person name="Pu L.-L."/>
            <person name="Saada N."/>
            <person name="Tang L."/>
            <person name="Weissenberger G."/>
            <person name="Zhu Y."/>
            <person name="Hemphill L."/>
            <person name="Shang Y."/>
            <person name="Youmans B."/>
            <person name="Ayvaz T."/>
            <person name="Ross M."/>
            <person name="Santibanez J."/>
            <person name="Aqrawi P."/>
            <person name="Gross S."/>
            <person name="Joshi V."/>
            <person name="Fowler G."/>
            <person name="Nazareth L."/>
            <person name="Reid J."/>
            <person name="Worley K."/>
            <person name="Petrosino J."/>
            <person name="Highlander S."/>
            <person name="Gibbs R."/>
        </authorList>
    </citation>
    <scope>NUCLEOTIDE SEQUENCE [LARGE SCALE GENOMIC DNA]</scope>
    <source>
        <strain evidence="4">DSM 20284</strain>
    </source>
</reference>
<dbReference type="eggNOG" id="COG4653">
    <property type="taxonomic scope" value="Bacteria"/>
</dbReference>
<sequence>MFDPDTTTLQDARTGSIPTNLATDIITEVKSGSAIMKVAKAQPMTKPVQEFSFMSGIGAYWVDEGQKISTSKPTWMKGSMTAHKMGVIIPTSKENLKYSVTNFFDLMKAEIAEAFYKKFDNAVLTGNDNPFPQSVLGSAALVKQTVEESGNKYDDISKAMALLEAQDLDANAIVAPRAQKVKYRSTKDNNGSPIFNDAHSGTTADVLGLPISWTPSGSLDRTKVSEILADWNSVYYGILGGIEYEVLTEATLSGVLGEDGLPINLAERDMAAIKATFSPAFMVIKDEAVAAVLPKGTTATPNDTPARTKVGGDSPKA</sequence>
<dbReference type="Pfam" id="PF05065">
    <property type="entry name" value="Phage_capsid"/>
    <property type="match status" value="1"/>
</dbReference>
<dbReference type="AlphaFoldDB" id="E0NDB5"/>
<comment type="caution">
    <text evidence="4">The sequence shown here is derived from an EMBL/GenBank/DDBJ whole genome shotgun (WGS) entry which is preliminary data.</text>
</comment>
<dbReference type="RefSeq" id="WP_004165778.1">
    <property type="nucleotide sequence ID" value="NZ_GL397067.1"/>
</dbReference>
<evidence type="ECO:0000313" key="4">
    <source>
        <dbReference type="EMBL" id="EFL96236.1"/>
    </source>
</evidence>
<comment type="subcellular location">
    <subcellularLocation>
        <location evidence="1">Virion</location>
    </subcellularLocation>
</comment>
<evidence type="ECO:0000256" key="1">
    <source>
        <dbReference type="ARBA" id="ARBA00004328"/>
    </source>
</evidence>
<gene>
    <name evidence="4" type="ORF">HMPREF0623_0287</name>
</gene>
<protein>
    <submittedName>
        <fullName evidence="4">Phage capsid family</fullName>
    </submittedName>
</protein>
<evidence type="ECO:0000259" key="3">
    <source>
        <dbReference type="Pfam" id="PF05065"/>
    </source>
</evidence>
<evidence type="ECO:0000313" key="5">
    <source>
        <dbReference type="Proteomes" id="UP000004470"/>
    </source>
</evidence>